<dbReference type="EMBL" id="JBJUIK010000016">
    <property type="protein sequence ID" value="KAL3500569.1"/>
    <property type="molecule type" value="Genomic_DNA"/>
</dbReference>
<reference evidence="5 6" key="1">
    <citation type="submission" date="2024-11" db="EMBL/GenBank/DDBJ databases">
        <title>A near-complete genome assembly of Cinchona calisaya.</title>
        <authorList>
            <person name="Lian D.C."/>
            <person name="Zhao X.W."/>
            <person name="Wei L."/>
        </authorList>
    </citation>
    <scope>NUCLEOTIDE SEQUENCE [LARGE SCALE GENOMIC DNA]</scope>
    <source>
        <tissue evidence="5">Nenye</tissue>
    </source>
</reference>
<evidence type="ECO:0000256" key="3">
    <source>
        <dbReference type="ARBA" id="ARBA00022898"/>
    </source>
</evidence>
<dbReference type="InterPro" id="IPR015424">
    <property type="entry name" value="PyrdxlP-dep_Trfase"/>
</dbReference>
<accession>A0ABD2Y476</accession>
<name>A0ABD2Y476_9GENT</name>
<dbReference type="Pfam" id="PF00464">
    <property type="entry name" value="SHMT"/>
    <property type="match status" value="1"/>
</dbReference>
<comment type="cofactor">
    <cofactor evidence="2">
        <name>pyridoxal 5'-phosphate</name>
        <dbReference type="ChEBI" id="CHEBI:597326"/>
    </cofactor>
</comment>
<dbReference type="Gene3D" id="3.40.640.10">
    <property type="entry name" value="Type I PLP-dependent aspartate aminotransferase-like (Major domain)"/>
    <property type="match status" value="1"/>
</dbReference>
<dbReference type="InterPro" id="IPR015421">
    <property type="entry name" value="PyrdxlP-dep_Trfase_major"/>
</dbReference>
<dbReference type="GO" id="GO:0004372">
    <property type="term" value="F:glycine hydroxymethyltransferase activity"/>
    <property type="evidence" value="ECO:0007669"/>
    <property type="project" value="UniProtKB-EC"/>
</dbReference>
<evidence type="ECO:0000313" key="5">
    <source>
        <dbReference type="EMBL" id="KAL3500569.1"/>
    </source>
</evidence>
<sequence>MAMAIAGRRLSSSSLRPLCSSNVSSIYRMFSVANKTVREKENSRITWIKQLNVPPYSEGHPGAIFYGGNEYIDMAERLCQKRALEAFILDTTKWEVNVQSLSGSPANFQSLHCFAETS</sequence>
<dbReference type="AlphaFoldDB" id="A0ABD2Y476"/>
<dbReference type="Proteomes" id="UP001630127">
    <property type="component" value="Unassembled WGS sequence"/>
</dbReference>
<gene>
    <name evidence="5" type="ORF">ACH5RR_039662</name>
</gene>
<keyword evidence="3" id="KW-0663">Pyridoxal phosphate</keyword>
<feature type="domain" description="Serine hydroxymethyltransferase-like" evidence="4">
    <location>
        <begin position="56"/>
        <end position="111"/>
    </location>
</feature>
<dbReference type="PANTHER" id="PTHR11680:SF28">
    <property type="entry name" value="SERINE HYDROXYMETHYLTRANSFERASE, MITOCHONDRIAL"/>
    <property type="match status" value="1"/>
</dbReference>
<evidence type="ECO:0000259" key="4">
    <source>
        <dbReference type="Pfam" id="PF00464"/>
    </source>
</evidence>
<evidence type="ECO:0000313" key="6">
    <source>
        <dbReference type="Proteomes" id="UP001630127"/>
    </source>
</evidence>
<evidence type="ECO:0000256" key="2">
    <source>
        <dbReference type="ARBA" id="ARBA00001933"/>
    </source>
</evidence>
<keyword evidence="6" id="KW-1185">Reference proteome</keyword>
<dbReference type="SUPFAM" id="SSF53383">
    <property type="entry name" value="PLP-dependent transferases"/>
    <property type="match status" value="1"/>
</dbReference>
<protein>
    <recommendedName>
        <fullName evidence="4">Serine hydroxymethyltransferase-like domain-containing protein</fullName>
    </recommendedName>
</protein>
<dbReference type="InterPro" id="IPR049943">
    <property type="entry name" value="Ser_HO-MeTrfase-like"/>
</dbReference>
<comment type="caution">
    <text evidence="5">The sequence shown here is derived from an EMBL/GenBank/DDBJ whole genome shotgun (WGS) entry which is preliminary data.</text>
</comment>
<organism evidence="5 6">
    <name type="scientific">Cinchona calisaya</name>
    <dbReference type="NCBI Taxonomy" id="153742"/>
    <lineage>
        <taxon>Eukaryota</taxon>
        <taxon>Viridiplantae</taxon>
        <taxon>Streptophyta</taxon>
        <taxon>Embryophyta</taxon>
        <taxon>Tracheophyta</taxon>
        <taxon>Spermatophyta</taxon>
        <taxon>Magnoliopsida</taxon>
        <taxon>eudicotyledons</taxon>
        <taxon>Gunneridae</taxon>
        <taxon>Pentapetalae</taxon>
        <taxon>asterids</taxon>
        <taxon>lamiids</taxon>
        <taxon>Gentianales</taxon>
        <taxon>Rubiaceae</taxon>
        <taxon>Cinchonoideae</taxon>
        <taxon>Cinchoneae</taxon>
        <taxon>Cinchona</taxon>
    </lineage>
</organism>
<evidence type="ECO:0000256" key="1">
    <source>
        <dbReference type="ARBA" id="ARBA00001528"/>
    </source>
</evidence>
<comment type="catalytic activity">
    <reaction evidence="1">
        <text>(6R)-5,10-methylene-5,6,7,8-tetrahydrofolate + glycine + H2O = (6S)-5,6,7,8-tetrahydrofolate + L-serine</text>
        <dbReference type="Rhea" id="RHEA:15481"/>
        <dbReference type="ChEBI" id="CHEBI:15377"/>
        <dbReference type="ChEBI" id="CHEBI:15636"/>
        <dbReference type="ChEBI" id="CHEBI:33384"/>
        <dbReference type="ChEBI" id="CHEBI:57305"/>
        <dbReference type="ChEBI" id="CHEBI:57453"/>
        <dbReference type="EC" id="2.1.2.1"/>
    </reaction>
</comment>
<dbReference type="InterPro" id="IPR039429">
    <property type="entry name" value="SHMT-like_dom"/>
</dbReference>
<proteinExistence type="predicted"/>
<dbReference type="PANTHER" id="PTHR11680">
    <property type="entry name" value="SERINE HYDROXYMETHYLTRANSFERASE"/>
    <property type="match status" value="1"/>
</dbReference>